<keyword evidence="11" id="KW-0411">Iron-sulfur</keyword>
<keyword evidence="7" id="KW-0949">S-adenosyl-L-methionine</keyword>
<dbReference type="FunFam" id="3.80.30.20:FF:000001">
    <property type="entry name" value="tRNA-2-methylthio-N(6)-dimethylallyladenosine synthase 2"/>
    <property type="match status" value="1"/>
</dbReference>
<dbReference type="Gene3D" id="3.80.30.20">
    <property type="entry name" value="tm_1862 like domain"/>
    <property type="match status" value="1"/>
</dbReference>
<protein>
    <recommendedName>
        <fullName evidence="15">Threonylcarbamoyladenosine tRNA methylthiotransferase MtaB</fullName>
        <ecNumber evidence="3">2.8.4.5</ecNumber>
    </recommendedName>
    <alternativeName>
        <fullName evidence="12">tRNA-t(6)A37 methylthiotransferase</fullName>
    </alternativeName>
</protein>
<keyword evidence="6" id="KW-0808">Transferase</keyword>
<comment type="caution">
    <text evidence="18">The sequence shown here is derived from an EMBL/GenBank/DDBJ whole genome shotgun (WGS) entry which is preliminary data.</text>
</comment>
<dbReference type="Proteomes" id="UP000287171">
    <property type="component" value="Unassembled WGS sequence"/>
</dbReference>
<dbReference type="InterPro" id="IPR023404">
    <property type="entry name" value="rSAM_horseshoe"/>
</dbReference>
<dbReference type="CDD" id="cd01335">
    <property type="entry name" value="Radical_SAM"/>
    <property type="match status" value="1"/>
</dbReference>
<dbReference type="Gene3D" id="3.40.50.12160">
    <property type="entry name" value="Methylthiotransferase, N-terminal domain"/>
    <property type="match status" value="1"/>
</dbReference>
<comment type="catalytic activity">
    <reaction evidence="13">
        <text>N(6)-L-threonylcarbamoyladenosine(37) in tRNA + (sulfur carrier)-SH + AH2 + 2 S-adenosyl-L-methionine = 2-methylsulfanyl-N(6)-L-threonylcarbamoyladenosine(37) in tRNA + (sulfur carrier)-H + 5'-deoxyadenosine + L-methionine + A + S-adenosyl-L-homocysteine + 2 H(+)</text>
        <dbReference type="Rhea" id="RHEA:37075"/>
        <dbReference type="Rhea" id="RHEA-COMP:10163"/>
        <dbReference type="Rhea" id="RHEA-COMP:11092"/>
        <dbReference type="Rhea" id="RHEA-COMP:14737"/>
        <dbReference type="Rhea" id="RHEA-COMP:14739"/>
        <dbReference type="ChEBI" id="CHEBI:13193"/>
        <dbReference type="ChEBI" id="CHEBI:15378"/>
        <dbReference type="ChEBI" id="CHEBI:17319"/>
        <dbReference type="ChEBI" id="CHEBI:17499"/>
        <dbReference type="ChEBI" id="CHEBI:29917"/>
        <dbReference type="ChEBI" id="CHEBI:57844"/>
        <dbReference type="ChEBI" id="CHEBI:57856"/>
        <dbReference type="ChEBI" id="CHEBI:59789"/>
        <dbReference type="ChEBI" id="CHEBI:64428"/>
        <dbReference type="ChEBI" id="CHEBI:74418"/>
        <dbReference type="ChEBI" id="CHEBI:74420"/>
        <dbReference type="EC" id="2.8.4.5"/>
    </reaction>
</comment>
<dbReference type="AlphaFoldDB" id="A0A402B0G1"/>
<dbReference type="NCBIfam" id="TIGR01579">
    <property type="entry name" value="MiaB-like-C"/>
    <property type="match status" value="1"/>
</dbReference>
<evidence type="ECO:0000256" key="13">
    <source>
        <dbReference type="ARBA" id="ARBA00051661"/>
    </source>
</evidence>
<dbReference type="SFLD" id="SFLDG01082">
    <property type="entry name" value="B12-binding_domain_containing"/>
    <property type="match status" value="1"/>
</dbReference>
<dbReference type="PROSITE" id="PS51449">
    <property type="entry name" value="MTTASE_N"/>
    <property type="match status" value="1"/>
</dbReference>
<dbReference type="OrthoDB" id="9805215at2"/>
<dbReference type="PANTHER" id="PTHR11918:SF45">
    <property type="entry name" value="THREONYLCARBAMOYLADENOSINE TRNA METHYLTHIOTRANSFERASE"/>
    <property type="match status" value="1"/>
</dbReference>
<name>A0A402B0G1_9CHLR</name>
<dbReference type="InterPro" id="IPR038135">
    <property type="entry name" value="Methylthiotransferase_N_sf"/>
</dbReference>
<comment type="function">
    <text evidence="2">Catalyzes the methylthiolation of N6-threonylcarbamoyladenosine (t(6)A), leading to the formation of 2-methylthio-N6-threonylcarbamoyladenosine (ms(2)t(6)A) at position 37 in tRNAs that read codons beginning with adenine.</text>
</comment>
<evidence type="ECO:0000256" key="3">
    <source>
        <dbReference type="ARBA" id="ARBA00013273"/>
    </source>
</evidence>
<evidence type="ECO:0000256" key="6">
    <source>
        <dbReference type="ARBA" id="ARBA00022679"/>
    </source>
</evidence>
<evidence type="ECO:0000256" key="7">
    <source>
        <dbReference type="ARBA" id="ARBA00022691"/>
    </source>
</evidence>
<evidence type="ECO:0000313" key="19">
    <source>
        <dbReference type="Proteomes" id="UP000287171"/>
    </source>
</evidence>
<keyword evidence="4" id="KW-0004">4Fe-4S</keyword>
<keyword evidence="10" id="KW-0408">Iron</keyword>
<dbReference type="EC" id="2.8.4.5" evidence="3"/>
<keyword evidence="8" id="KW-0819">tRNA processing</keyword>
<evidence type="ECO:0000256" key="9">
    <source>
        <dbReference type="ARBA" id="ARBA00022723"/>
    </source>
</evidence>
<keyword evidence="5" id="KW-0963">Cytoplasm</keyword>
<evidence type="ECO:0000256" key="12">
    <source>
        <dbReference type="ARBA" id="ARBA00031213"/>
    </source>
</evidence>
<dbReference type="InterPro" id="IPR007197">
    <property type="entry name" value="rSAM"/>
</dbReference>
<evidence type="ECO:0000256" key="14">
    <source>
        <dbReference type="ARBA" id="ARBA00061574"/>
    </source>
</evidence>
<evidence type="ECO:0000313" key="18">
    <source>
        <dbReference type="EMBL" id="GCE24845.1"/>
    </source>
</evidence>
<dbReference type="InterPro" id="IPR020612">
    <property type="entry name" value="Methylthiotransferase_CS"/>
</dbReference>
<dbReference type="NCBIfam" id="TIGR00089">
    <property type="entry name" value="MiaB/RimO family radical SAM methylthiotransferase"/>
    <property type="match status" value="1"/>
</dbReference>
<dbReference type="PROSITE" id="PS51918">
    <property type="entry name" value="RADICAL_SAM"/>
    <property type="match status" value="1"/>
</dbReference>
<evidence type="ECO:0000256" key="4">
    <source>
        <dbReference type="ARBA" id="ARBA00022485"/>
    </source>
</evidence>
<evidence type="ECO:0000256" key="1">
    <source>
        <dbReference type="ARBA" id="ARBA00001966"/>
    </source>
</evidence>
<keyword evidence="19" id="KW-1185">Reference proteome</keyword>
<dbReference type="Pfam" id="PF00919">
    <property type="entry name" value="UPF0004"/>
    <property type="match status" value="1"/>
</dbReference>
<dbReference type="InterPro" id="IPR006467">
    <property type="entry name" value="MiaB-like_bact"/>
</dbReference>
<feature type="domain" description="MTTase N-terminal" evidence="16">
    <location>
        <begin position="8"/>
        <end position="120"/>
    </location>
</feature>
<dbReference type="InterPro" id="IPR058240">
    <property type="entry name" value="rSAM_sf"/>
</dbReference>
<dbReference type="InterPro" id="IPR005839">
    <property type="entry name" value="Methylthiotransferase"/>
</dbReference>
<comment type="similarity">
    <text evidence="14">Belongs to the methylthiotransferase family. MtaB subfamily.</text>
</comment>
<evidence type="ECO:0000256" key="11">
    <source>
        <dbReference type="ARBA" id="ARBA00023014"/>
    </source>
</evidence>
<reference evidence="19" key="1">
    <citation type="submission" date="2018-12" db="EMBL/GenBank/DDBJ databases">
        <title>Tengunoibacter tsumagoiensis gen. nov., sp. nov., Dictyobacter kobayashii sp. nov., D. alpinus sp. nov., and D. joshuensis sp. nov. and description of Dictyobacteraceae fam. nov. within the order Ktedonobacterales isolated from Tengu-no-mugimeshi.</title>
        <authorList>
            <person name="Wang C.M."/>
            <person name="Zheng Y."/>
            <person name="Sakai Y."/>
            <person name="Toyoda A."/>
            <person name="Minakuchi Y."/>
            <person name="Abe K."/>
            <person name="Yokota A."/>
            <person name="Yabe S."/>
        </authorList>
    </citation>
    <scope>NUCLEOTIDE SEQUENCE [LARGE SCALE GENOMIC DNA]</scope>
    <source>
        <strain evidence="19">Uno16</strain>
    </source>
</reference>
<dbReference type="SFLD" id="SFLDG01061">
    <property type="entry name" value="methylthiotransferase"/>
    <property type="match status" value="1"/>
</dbReference>
<evidence type="ECO:0000259" key="16">
    <source>
        <dbReference type="PROSITE" id="PS51449"/>
    </source>
</evidence>
<evidence type="ECO:0000256" key="2">
    <source>
        <dbReference type="ARBA" id="ARBA00002399"/>
    </source>
</evidence>
<evidence type="ECO:0000256" key="5">
    <source>
        <dbReference type="ARBA" id="ARBA00022490"/>
    </source>
</evidence>
<proteinExistence type="inferred from homology"/>
<dbReference type="GO" id="GO:0046872">
    <property type="term" value="F:metal ion binding"/>
    <property type="evidence" value="ECO:0007669"/>
    <property type="project" value="UniProtKB-KW"/>
</dbReference>
<sequence length="490" mass="55486">MSNNLQETTFAVTTLGCKVNQADSEAISDQMNAAGFAQRDFEESADIYIVNTCTVTHLGDRSSRQLIAQAHRRHPDALLVVTGCYAELNPQAVSALPGVNMVIGNTVKDELVSTIREKILTQGANEEQAIVTESDNTSILRRSLPVLPLDTQHIGSDNALNFDVQEEEPQPENPARLTPFTDNTQTSELANNRLFSRTRVQMKVQDGCDNRCTYCIVPYVRGKSRSRSIEAVVENVQRKARAGYQEIVLTGIHLGDYHPDEDEKLDLGDLIATLLRETEIPRIRVSSLEPEDFQLEWLEMWADPRMCRHLHLPMQSGSDAILRRMARRYNSERYRTIVQTAKRMVPGMAISTDIITGFPGETDEDFELTYQLAQELEFAKSHVFRFSPRQGTPAARMRGQIKDMDKKARSQRLLDLHEEHSRLFREQFLGQSVPVLIEQFKHGKWEGLTDNYIRVEVADLPENADGWQHTVVKARLNTLIGDGVYGTYVE</sequence>
<dbReference type="RefSeq" id="WP_126625509.1">
    <property type="nucleotide sequence ID" value="NZ_BIFT01000001.1"/>
</dbReference>
<accession>A0A402B0G1</accession>
<dbReference type="GO" id="GO:0051539">
    <property type="term" value="F:4 iron, 4 sulfur cluster binding"/>
    <property type="evidence" value="ECO:0007669"/>
    <property type="project" value="UniProtKB-KW"/>
</dbReference>
<dbReference type="PANTHER" id="PTHR11918">
    <property type="entry name" value="RADICAL SAM PROTEINS"/>
    <property type="match status" value="1"/>
</dbReference>
<dbReference type="SFLD" id="SFLDS00029">
    <property type="entry name" value="Radical_SAM"/>
    <property type="match status" value="1"/>
</dbReference>
<evidence type="ECO:0000259" key="17">
    <source>
        <dbReference type="PROSITE" id="PS51918"/>
    </source>
</evidence>
<dbReference type="SUPFAM" id="SSF102114">
    <property type="entry name" value="Radical SAM enzymes"/>
    <property type="match status" value="1"/>
</dbReference>
<feature type="domain" description="Radical SAM core" evidence="17">
    <location>
        <begin position="194"/>
        <end position="423"/>
    </location>
</feature>
<organism evidence="18 19">
    <name type="scientific">Dictyobacter alpinus</name>
    <dbReference type="NCBI Taxonomy" id="2014873"/>
    <lineage>
        <taxon>Bacteria</taxon>
        <taxon>Bacillati</taxon>
        <taxon>Chloroflexota</taxon>
        <taxon>Ktedonobacteria</taxon>
        <taxon>Ktedonobacterales</taxon>
        <taxon>Dictyobacteraceae</taxon>
        <taxon>Dictyobacter</taxon>
    </lineage>
</organism>
<comment type="cofactor">
    <cofactor evidence="1">
        <name>[4Fe-4S] cluster</name>
        <dbReference type="ChEBI" id="CHEBI:49883"/>
    </cofactor>
</comment>
<evidence type="ECO:0000256" key="15">
    <source>
        <dbReference type="ARBA" id="ARBA00069898"/>
    </source>
</evidence>
<dbReference type="PROSITE" id="PS01278">
    <property type="entry name" value="MTTASE_RADICAL"/>
    <property type="match status" value="1"/>
</dbReference>
<evidence type="ECO:0000256" key="10">
    <source>
        <dbReference type="ARBA" id="ARBA00023004"/>
    </source>
</evidence>
<dbReference type="FunFam" id="3.40.50.12160:FF:000004">
    <property type="entry name" value="Threonylcarbamoyladenosine tRNA methylthiotransferase MtaB"/>
    <property type="match status" value="1"/>
</dbReference>
<evidence type="ECO:0000256" key="8">
    <source>
        <dbReference type="ARBA" id="ARBA00022694"/>
    </source>
</evidence>
<keyword evidence="9" id="KW-0479">Metal-binding</keyword>
<dbReference type="Pfam" id="PF04055">
    <property type="entry name" value="Radical_SAM"/>
    <property type="match status" value="1"/>
</dbReference>
<gene>
    <name evidence="18" type="ORF">KDA_03290</name>
</gene>
<dbReference type="InterPro" id="IPR006638">
    <property type="entry name" value="Elp3/MiaA/NifB-like_rSAM"/>
</dbReference>
<dbReference type="SMART" id="SM00729">
    <property type="entry name" value="Elp3"/>
    <property type="match status" value="1"/>
</dbReference>
<dbReference type="GO" id="GO:0035598">
    <property type="term" value="F:tRNA (N(6)-L-threonylcarbamoyladenosine(37)-C(2))-methylthiotransferase activity"/>
    <property type="evidence" value="ECO:0007669"/>
    <property type="project" value="UniProtKB-EC"/>
</dbReference>
<dbReference type="EMBL" id="BIFT01000001">
    <property type="protein sequence ID" value="GCE24845.1"/>
    <property type="molecule type" value="Genomic_DNA"/>
</dbReference>
<dbReference type="InterPro" id="IPR013848">
    <property type="entry name" value="Methylthiotransferase_N"/>
</dbReference>